<evidence type="ECO:0000313" key="1">
    <source>
        <dbReference type="EMBL" id="MEH7826961.1"/>
    </source>
</evidence>
<dbReference type="RefSeq" id="WP_335418890.1">
    <property type="nucleotide sequence ID" value="NZ_JBALHR010000001.1"/>
</dbReference>
<organism evidence="1 2">
    <name type="scientific">Gemmobacter denitrificans</name>
    <dbReference type="NCBI Taxonomy" id="3123040"/>
    <lineage>
        <taxon>Bacteria</taxon>
        <taxon>Pseudomonadati</taxon>
        <taxon>Pseudomonadota</taxon>
        <taxon>Alphaproteobacteria</taxon>
        <taxon>Rhodobacterales</taxon>
        <taxon>Paracoccaceae</taxon>
        <taxon>Gemmobacter</taxon>
    </lineage>
</organism>
<keyword evidence="2" id="KW-1185">Reference proteome</keyword>
<accession>A0ABU8BQI8</accession>
<reference evidence="1" key="1">
    <citation type="submission" date="2024-02" db="EMBL/GenBank/DDBJ databases">
        <title>Genome sequences of strain Gemmobacter sp. JM10B15.</title>
        <authorList>
            <person name="Zhang M."/>
        </authorList>
    </citation>
    <scope>NUCLEOTIDE SEQUENCE</scope>
    <source>
        <strain evidence="1">JM10B15</strain>
    </source>
</reference>
<protein>
    <submittedName>
        <fullName evidence="1">DUF1127 domain-containing protein</fullName>
    </submittedName>
</protein>
<proteinExistence type="predicted"/>
<evidence type="ECO:0000313" key="2">
    <source>
        <dbReference type="Proteomes" id="UP001431963"/>
    </source>
</evidence>
<comment type="caution">
    <text evidence="1">The sequence shown here is derived from an EMBL/GenBank/DDBJ whole genome shotgun (WGS) entry which is preliminary data.</text>
</comment>
<name>A0ABU8BQI8_9RHOB</name>
<dbReference type="EMBL" id="JBALHR010000001">
    <property type="protein sequence ID" value="MEH7826961.1"/>
    <property type="molecule type" value="Genomic_DNA"/>
</dbReference>
<sequence>MTRSPLTAAPTLIFTGPQTLPPLSRLALTVAQTLLTWDLRRQGRRGLRGLDAHLLRDIGLTADAAWAEGEKPFWQA</sequence>
<gene>
    <name evidence="1" type="ORF">V6590_02250</name>
</gene>
<dbReference type="Proteomes" id="UP001431963">
    <property type="component" value="Unassembled WGS sequence"/>
</dbReference>